<sequence length="153" mass="17346">MIVLFPLSQPATLGVVLEKLQPGTAPLWGGMSAQQMVEHLDVIVRHSASDKEIAVSSPAEMLPKLRQWLDTDKPLQRNIRNPLFNNEPCVHPDLDAAIRSLHEGIALFHETFAEAPEHTSPHPVFGYLDYEGWLRFHQKHFRHHFTQFGLLGS</sequence>
<evidence type="ECO:0000313" key="1">
    <source>
        <dbReference type="EMBL" id="MBO9150655.1"/>
    </source>
</evidence>
<evidence type="ECO:0000313" key="2">
    <source>
        <dbReference type="Proteomes" id="UP000679126"/>
    </source>
</evidence>
<dbReference type="InterPro" id="IPR034660">
    <property type="entry name" value="DinB/YfiT-like"/>
</dbReference>
<dbReference type="Gene3D" id="1.20.120.450">
    <property type="entry name" value="dinb family like domain"/>
    <property type="match status" value="1"/>
</dbReference>
<protein>
    <submittedName>
        <fullName evidence="1">DUF1569 domain-containing protein</fullName>
    </submittedName>
</protein>
<comment type="caution">
    <text evidence="1">The sequence shown here is derived from an EMBL/GenBank/DDBJ whole genome shotgun (WGS) entry which is preliminary data.</text>
</comment>
<dbReference type="Pfam" id="PF07606">
    <property type="entry name" value="DUF1569"/>
    <property type="match status" value="1"/>
</dbReference>
<accession>A0ABS3Y831</accession>
<name>A0ABS3Y831_9BACT</name>
<organism evidence="1 2">
    <name type="scientific">Chitinophaga chungangae</name>
    <dbReference type="NCBI Taxonomy" id="2821488"/>
    <lineage>
        <taxon>Bacteria</taxon>
        <taxon>Pseudomonadati</taxon>
        <taxon>Bacteroidota</taxon>
        <taxon>Chitinophagia</taxon>
        <taxon>Chitinophagales</taxon>
        <taxon>Chitinophagaceae</taxon>
        <taxon>Chitinophaga</taxon>
    </lineage>
</organism>
<proteinExistence type="predicted"/>
<dbReference type="EMBL" id="JAGHKP010000001">
    <property type="protein sequence ID" value="MBO9150655.1"/>
    <property type="molecule type" value="Genomic_DNA"/>
</dbReference>
<reference evidence="2" key="1">
    <citation type="submission" date="2021-03" db="EMBL/GenBank/DDBJ databases">
        <title>Assistant Professor.</title>
        <authorList>
            <person name="Huq M.A."/>
        </authorList>
    </citation>
    <scope>NUCLEOTIDE SEQUENCE [LARGE SCALE GENOMIC DNA]</scope>
    <source>
        <strain evidence="2">MAH-28</strain>
    </source>
</reference>
<dbReference type="Proteomes" id="UP000679126">
    <property type="component" value="Unassembled WGS sequence"/>
</dbReference>
<keyword evidence="2" id="KW-1185">Reference proteome</keyword>
<gene>
    <name evidence="1" type="ORF">J7I43_00430</name>
</gene>
<dbReference type="RefSeq" id="WP_209142117.1">
    <property type="nucleotide sequence ID" value="NZ_JAGHKP010000001.1"/>
</dbReference>
<dbReference type="InterPro" id="IPR011463">
    <property type="entry name" value="DUF1569"/>
</dbReference>